<dbReference type="InterPro" id="IPR050248">
    <property type="entry name" value="Polysacc_deacetylase_ArnD"/>
</dbReference>
<dbReference type="PANTHER" id="PTHR10587:SF80">
    <property type="entry name" value="CHITOOLIGOSACCHARIDE DEACETYLASE"/>
    <property type="match status" value="1"/>
</dbReference>
<sequence length="328" mass="37113">MKKMSVFGIIFVMAFMMVSNPLTNEFISKIKGNSLEVSIEKDSLYHEIVLNSEKYKVPASDAKIDKIWKAIPGYNGLKVDIEASYKKMKESGEFEEEKLVFKQVKPAVHLEDLPPAPIYKGHPDKPMVSFIINVAWGNEYLPDMLATLKKHHVSATFFLEGRWVQKYPELAQMIADAGHEIGNHSFTHPDLKVSSAAKIRQEMMKTNGVIKATIGSSPVWFAPPSGSYRDEVVTIAAEEKMGTIMWSVDTVDWQKPSPDVLINRVMSKVHNGAIILMHPTSPTAQSLDRLIIRIKQKQLQINTITELLKEERSVDSFSMEKMKDHKKD</sequence>
<evidence type="ECO:0000313" key="3">
    <source>
        <dbReference type="Proteomes" id="UP000326671"/>
    </source>
</evidence>
<dbReference type="RefSeq" id="WP_150439484.1">
    <property type="nucleotide sequence ID" value="NZ_VYKL01000015.1"/>
</dbReference>
<comment type="caution">
    <text evidence="2">The sequence shown here is derived from an EMBL/GenBank/DDBJ whole genome shotgun (WGS) entry which is preliminary data.</text>
</comment>
<dbReference type="PROSITE" id="PS51677">
    <property type="entry name" value="NODB"/>
    <property type="match status" value="1"/>
</dbReference>
<dbReference type="Gene3D" id="3.20.20.370">
    <property type="entry name" value="Glycoside hydrolase/deacetylase"/>
    <property type="match status" value="1"/>
</dbReference>
<dbReference type="SUPFAM" id="SSF88713">
    <property type="entry name" value="Glycoside hydrolase/deacetylase"/>
    <property type="match status" value="1"/>
</dbReference>
<dbReference type="EMBL" id="VYKL01000015">
    <property type="protein sequence ID" value="KAA9025830.1"/>
    <property type="molecule type" value="Genomic_DNA"/>
</dbReference>
<dbReference type="OrthoDB" id="9812065at2"/>
<evidence type="ECO:0000313" key="2">
    <source>
        <dbReference type="EMBL" id="KAA9025830.1"/>
    </source>
</evidence>
<dbReference type="PANTHER" id="PTHR10587">
    <property type="entry name" value="GLYCOSYL TRANSFERASE-RELATED"/>
    <property type="match status" value="1"/>
</dbReference>
<feature type="domain" description="NodB homology" evidence="1">
    <location>
        <begin position="126"/>
        <end position="302"/>
    </location>
</feature>
<dbReference type="GO" id="GO:0016810">
    <property type="term" value="F:hydrolase activity, acting on carbon-nitrogen (but not peptide) bonds"/>
    <property type="evidence" value="ECO:0007669"/>
    <property type="project" value="InterPro"/>
</dbReference>
<name>A0A5J5HTB7_9BACI</name>
<keyword evidence="3" id="KW-1185">Reference proteome</keyword>
<dbReference type="CDD" id="cd10950">
    <property type="entry name" value="CE4_BsYlxY_like"/>
    <property type="match status" value="1"/>
</dbReference>
<dbReference type="Pfam" id="PF01522">
    <property type="entry name" value="Polysacc_deac_1"/>
    <property type="match status" value="1"/>
</dbReference>
<evidence type="ECO:0000259" key="1">
    <source>
        <dbReference type="PROSITE" id="PS51677"/>
    </source>
</evidence>
<organism evidence="2 3">
    <name type="scientific">Niallia endozanthoxylica</name>
    <dbReference type="NCBI Taxonomy" id="2036016"/>
    <lineage>
        <taxon>Bacteria</taxon>
        <taxon>Bacillati</taxon>
        <taxon>Bacillota</taxon>
        <taxon>Bacilli</taxon>
        <taxon>Bacillales</taxon>
        <taxon>Bacillaceae</taxon>
        <taxon>Niallia</taxon>
    </lineage>
</organism>
<dbReference type="AlphaFoldDB" id="A0A5J5HTB7"/>
<dbReference type="GO" id="GO:0005975">
    <property type="term" value="P:carbohydrate metabolic process"/>
    <property type="evidence" value="ECO:0007669"/>
    <property type="project" value="InterPro"/>
</dbReference>
<accession>A0A5J5HTB7</accession>
<dbReference type="InterPro" id="IPR002509">
    <property type="entry name" value="NODB_dom"/>
</dbReference>
<dbReference type="GO" id="GO:0016020">
    <property type="term" value="C:membrane"/>
    <property type="evidence" value="ECO:0007669"/>
    <property type="project" value="TreeGrafter"/>
</dbReference>
<dbReference type="Proteomes" id="UP000326671">
    <property type="component" value="Unassembled WGS sequence"/>
</dbReference>
<gene>
    <name evidence="2" type="ORF">F4V44_08060</name>
</gene>
<dbReference type="InterPro" id="IPR014228">
    <property type="entry name" value="Spore_polysacc_deacetyl_YlxY"/>
</dbReference>
<proteinExistence type="predicted"/>
<dbReference type="NCBIfam" id="TIGR02873">
    <property type="entry name" value="spore_ylxY"/>
    <property type="match status" value="1"/>
</dbReference>
<dbReference type="InterPro" id="IPR011330">
    <property type="entry name" value="Glyco_hydro/deAcase_b/a-brl"/>
</dbReference>
<protein>
    <submittedName>
        <fullName evidence="2">Polysaccharide deacetylase family protein</fullName>
    </submittedName>
</protein>
<reference evidence="2 3" key="1">
    <citation type="submission" date="2019-09" db="EMBL/GenBank/DDBJ databases">
        <title>Whole genome sequences of isolates from the Mars Exploration Rovers.</title>
        <authorList>
            <person name="Seuylemezian A."/>
            <person name="Vaishampayan P."/>
        </authorList>
    </citation>
    <scope>NUCLEOTIDE SEQUENCE [LARGE SCALE GENOMIC DNA]</scope>
    <source>
        <strain evidence="2 3">MER_TA_151</strain>
    </source>
</reference>